<feature type="transmembrane region" description="Helical" evidence="11">
    <location>
        <begin position="6"/>
        <end position="28"/>
    </location>
</feature>
<dbReference type="AlphaFoldDB" id="A0A8J2BN43"/>
<dbReference type="PROSITE" id="PS52015">
    <property type="entry name" value="TONB_CTD"/>
    <property type="match status" value="1"/>
</dbReference>
<evidence type="ECO:0000256" key="6">
    <source>
        <dbReference type="ARBA" id="ARBA00022692"/>
    </source>
</evidence>
<dbReference type="InterPro" id="IPR006260">
    <property type="entry name" value="TonB/TolA_C"/>
</dbReference>
<keyword evidence="5" id="KW-0997">Cell inner membrane</keyword>
<evidence type="ECO:0000313" key="13">
    <source>
        <dbReference type="EMBL" id="CAF0692052.1"/>
    </source>
</evidence>
<dbReference type="GO" id="GO:0015031">
    <property type="term" value="P:protein transport"/>
    <property type="evidence" value="ECO:0007669"/>
    <property type="project" value="UniProtKB-KW"/>
</dbReference>
<evidence type="ECO:0000256" key="8">
    <source>
        <dbReference type="ARBA" id="ARBA00022989"/>
    </source>
</evidence>
<dbReference type="PANTHER" id="PTHR33446:SF2">
    <property type="entry name" value="PROTEIN TONB"/>
    <property type="match status" value="1"/>
</dbReference>
<evidence type="ECO:0000256" key="5">
    <source>
        <dbReference type="ARBA" id="ARBA00022519"/>
    </source>
</evidence>
<dbReference type="PANTHER" id="PTHR33446">
    <property type="entry name" value="PROTEIN TONB-RELATED"/>
    <property type="match status" value="1"/>
</dbReference>
<feature type="region of interest" description="Disordered" evidence="10">
    <location>
        <begin position="59"/>
        <end position="98"/>
    </location>
</feature>
<dbReference type="Proteomes" id="UP000663859">
    <property type="component" value="Unassembled WGS sequence"/>
</dbReference>
<keyword evidence="9 11" id="KW-0472">Membrane</keyword>
<evidence type="ECO:0000256" key="11">
    <source>
        <dbReference type="SAM" id="Phobius"/>
    </source>
</evidence>
<keyword evidence="7" id="KW-0653">Protein transport</keyword>
<dbReference type="RefSeq" id="WP_174582774.1">
    <property type="nucleotide sequence ID" value="NZ_CAJNOB010000003.1"/>
</dbReference>
<keyword evidence="6 11" id="KW-0812">Transmembrane</keyword>
<keyword evidence="3" id="KW-0813">Transport</keyword>
<keyword evidence="14" id="KW-1185">Reference proteome</keyword>
<protein>
    <submittedName>
        <fullName evidence="13">Putative Periplasmic protein TonB</fullName>
    </submittedName>
</protein>
<accession>A0A8J2BN43</accession>
<comment type="subcellular location">
    <subcellularLocation>
        <location evidence="1">Cell inner membrane</location>
        <topology evidence="1">Single-pass membrane protein</topology>
        <orientation evidence="1">Periplasmic side</orientation>
    </subcellularLocation>
</comment>
<organism evidence="13 14">
    <name type="scientific">Candidatus Methylacidithermus pantelleriae</name>
    <dbReference type="NCBI Taxonomy" id="2744239"/>
    <lineage>
        <taxon>Bacteria</taxon>
        <taxon>Pseudomonadati</taxon>
        <taxon>Verrucomicrobiota</taxon>
        <taxon>Methylacidiphilae</taxon>
        <taxon>Methylacidiphilales</taxon>
        <taxon>Methylacidiphilaceae</taxon>
        <taxon>Candidatus Methylacidithermus</taxon>
    </lineage>
</organism>
<dbReference type="NCBIfam" id="TIGR01352">
    <property type="entry name" value="tonB_Cterm"/>
    <property type="match status" value="1"/>
</dbReference>
<evidence type="ECO:0000256" key="3">
    <source>
        <dbReference type="ARBA" id="ARBA00022448"/>
    </source>
</evidence>
<evidence type="ECO:0000256" key="9">
    <source>
        <dbReference type="ARBA" id="ARBA00023136"/>
    </source>
</evidence>
<reference evidence="13" key="1">
    <citation type="submission" date="2021-02" db="EMBL/GenBank/DDBJ databases">
        <authorList>
            <person name="Cremers G."/>
            <person name="Picone N."/>
        </authorList>
    </citation>
    <scope>NUCLEOTIDE SEQUENCE</scope>
    <source>
        <strain evidence="13">PQ17</strain>
    </source>
</reference>
<dbReference type="EMBL" id="CAJNOB010000003">
    <property type="protein sequence ID" value="CAF0692052.1"/>
    <property type="molecule type" value="Genomic_DNA"/>
</dbReference>
<proteinExistence type="inferred from homology"/>
<dbReference type="GO" id="GO:0031992">
    <property type="term" value="F:energy transducer activity"/>
    <property type="evidence" value="ECO:0007669"/>
    <property type="project" value="TreeGrafter"/>
</dbReference>
<evidence type="ECO:0000259" key="12">
    <source>
        <dbReference type="PROSITE" id="PS52015"/>
    </source>
</evidence>
<name>A0A8J2BN43_9BACT</name>
<dbReference type="Gene3D" id="3.30.1150.10">
    <property type="match status" value="1"/>
</dbReference>
<dbReference type="GO" id="GO:0098797">
    <property type="term" value="C:plasma membrane protein complex"/>
    <property type="evidence" value="ECO:0007669"/>
    <property type="project" value="TreeGrafter"/>
</dbReference>
<dbReference type="Pfam" id="PF03544">
    <property type="entry name" value="TonB_C"/>
    <property type="match status" value="1"/>
</dbReference>
<evidence type="ECO:0000313" key="14">
    <source>
        <dbReference type="Proteomes" id="UP000663859"/>
    </source>
</evidence>
<keyword evidence="8 11" id="KW-1133">Transmembrane helix</keyword>
<evidence type="ECO:0000256" key="1">
    <source>
        <dbReference type="ARBA" id="ARBA00004383"/>
    </source>
</evidence>
<evidence type="ECO:0000256" key="7">
    <source>
        <dbReference type="ARBA" id="ARBA00022927"/>
    </source>
</evidence>
<dbReference type="GO" id="GO:0055085">
    <property type="term" value="P:transmembrane transport"/>
    <property type="evidence" value="ECO:0007669"/>
    <property type="project" value="InterPro"/>
</dbReference>
<feature type="domain" description="TonB C-terminal" evidence="12">
    <location>
        <begin position="129"/>
        <end position="222"/>
    </location>
</feature>
<evidence type="ECO:0000256" key="10">
    <source>
        <dbReference type="SAM" id="MobiDB-lite"/>
    </source>
</evidence>
<dbReference type="InterPro" id="IPR051045">
    <property type="entry name" value="TonB-dependent_transducer"/>
</dbReference>
<keyword evidence="4" id="KW-1003">Cell membrane</keyword>
<dbReference type="InterPro" id="IPR037682">
    <property type="entry name" value="TonB_C"/>
</dbReference>
<sequence>MHRDDWLAAGISILFHAWILFGGMGLWVEQAQFGMLSGGQSAGTSNAAPQVDAELVEAPPEENPPVVQDVPPPVQPNEIPDITPPKEQKPNLSPPSHVRAVAKRVAIRGTGRSGMGVGKNLGTGTGTGSGVIGAAYLYNPPPPYPPLAQAEGREGRVILRVRVSAQGLPISVGIEKSSGYRDLDESACHCVQRCWRFRPMRVAGIPVESEVTVPIRFQLRRG</sequence>
<comment type="similarity">
    <text evidence="2">Belongs to the TonB family.</text>
</comment>
<evidence type="ECO:0000256" key="2">
    <source>
        <dbReference type="ARBA" id="ARBA00006555"/>
    </source>
</evidence>
<comment type="caution">
    <text evidence="13">The sequence shown here is derived from an EMBL/GenBank/DDBJ whole genome shotgun (WGS) entry which is preliminary data.</text>
</comment>
<evidence type="ECO:0000256" key="4">
    <source>
        <dbReference type="ARBA" id="ARBA00022475"/>
    </source>
</evidence>
<dbReference type="SUPFAM" id="SSF74653">
    <property type="entry name" value="TolA/TonB C-terminal domain"/>
    <property type="match status" value="1"/>
</dbReference>
<gene>
    <name evidence="13" type="ORF">MPNT_110067</name>
</gene>